<dbReference type="InterPro" id="IPR038765">
    <property type="entry name" value="Papain-like_cys_pep_sf"/>
</dbReference>
<dbReference type="EMBL" id="QWDN01000009">
    <property type="protein sequence ID" value="TEB42364.1"/>
    <property type="molecule type" value="Genomic_DNA"/>
</dbReference>
<dbReference type="SUPFAM" id="SSF54001">
    <property type="entry name" value="Cysteine proteinases"/>
    <property type="match status" value="1"/>
</dbReference>
<gene>
    <name evidence="3" type="ORF">D0809_20945</name>
    <name evidence="2" type="ORF">EV142_10965</name>
</gene>
<evidence type="ECO:0000313" key="4">
    <source>
        <dbReference type="Proteomes" id="UP000295270"/>
    </source>
</evidence>
<name>A0A4Y7U7Z3_9FLAO</name>
<dbReference type="RefSeq" id="WP_132037490.1">
    <property type="nucleotide sequence ID" value="NZ_SLWA01000009.1"/>
</dbReference>
<dbReference type="InterPro" id="IPR025660">
    <property type="entry name" value="Pept_his_AS"/>
</dbReference>
<reference evidence="2 4" key="1">
    <citation type="journal article" date="2015" name="Stand. Genomic Sci.">
        <title>Genomic Encyclopedia of Bacterial and Archaeal Type Strains, Phase III: the genomes of soil and plant-associated and newly described type strains.</title>
        <authorList>
            <person name="Whitman W.B."/>
            <person name="Woyke T."/>
            <person name="Klenk H.P."/>
            <person name="Zhou Y."/>
            <person name="Lilburn T.G."/>
            <person name="Beck B.J."/>
            <person name="De Vos P."/>
            <person name="Vandamme P."/>
            <person name="Eisen J.A."/>
            <person name="Garrity G."/>
            <person name="Hugenholtz P."/>
            <person name="Kyrpides N.C."/>
        </authorList>
    </citation>
    <scope>NUCLEOTIDE SEQUENCE [LARGE SCALE GENOMIC DNA]</scope>
    <source>
        <strain evidence="2 4">P5626</strain>
    </source>
</reference>
<dbReference type="InterPro" id="IPR000668">
    <property type="entry name" value="Peptidase_C1A_C"/>
</dbReference>
<accession>A0A4Y7U7Z3</accession>
<dbReference type="Proteomes" id="UP000298340">
    <property type="component" value="Unassembled WGS sequence"/>
</dbReference>
<dbReference type="Pfam" id="PF00112">
    <property type="entry name" value="Peptidase_C1"/>
    <property type="match status" value="1"/>
</dbReference>
<keyword evidence="2" id="KW-0378">Hydrolase</keyword>
<sequence length="276" mass="30989">MRNYLILLAIFMTVTNVYCQDKINFSAFTPTSLDQNKGTCFAYAATYTALTIKFAIKMEINSAQDINLNAFSSAFTASRIQSEKNFFKRLFTSCSIGGNIEKAAAVLVKYGAVPVSNQLCCYTIPKAELTLAANYAIKGYTTIIKIDTSREDFAKLMDVIKPYLLKKEPVICAIAQTESLRNNKDLIYQIKPEIDAKNDYKESNHAICVVGFDDTLNGGSLLIKNNYKSFGSNGLSWITYKDFNKYLSYAIILEDFVSTISDFPPIKKYDPSEIYK</sequence>
<reference evidence="2" key="3">
    <citation type="submission" date="2019-03" db="EMBL/GenBank/DDBJ databases">
        <authorList>
            <person name="Whitman W."/>
            <person name="Huntemann M."/>
            <person name="Clum A."/>
            <person name="Pillay M."/>
            <person name="Palaniappan K."/>
            <person name="Varghese N."/>
            <person name="Mikhailova N."/>
            <person name="Stamatis D."/>
            <person name="Reddy T."/>
            <person name="Daum C."/>
            <person name="Shapiro N."/>
            <person name="Ivanova N."/>
            <person name="Kyrpides N."/>
            <person name="Woyke T."/>
        </authorList>
    </citation>
    <scope>NUCLEOTIDE SEQUENCE</scope>
    <source>
        <strain evidence="2">P5626</strain>
    </source>
</reference>
<evidence type="ECO:0000259" key="1">
    <source>
        <dbReference type="Pfam" id="PF00112"/>
    </source>
</evidence>
<keyword evidence="2" id="KW-0645">Protease</keyword>
<keyword evidence="4" id="KW-1185">Reference proteome</keyword>
<reference evidence="3 5" key="2">
    <citation type="journal article" date="2018" name="Syst. Appl. Microbiol.">
        <title>Flavobacterium circumlabens sp. nov. and Flavobacterium cupreum sp. nov., two psychrotrophic species isolated from Antarctic environmental samples.</title>
        <authorList>
            <person name="Kralova S."/>
            <person name="Busse H.J."/>
            <person name="Svec P."/>
            <person name="Maslanova I."/>
            <person name="Stankova E."/>
            <person name="Bartak M."/>
            <person name="Sedlacek I."/>
        </authorList>
    </citation>
    <scope>NUCLEOTIDE SEQUENCE [LARGE SCALE GENOMIC DNA]</scope>
    <source>
        <strain evidence="3 5">CCM 8828</strain>
    </source>
</reference>
<dbReference type="PROSITE" id="PS00639">
    <property type="entry name" value="THIOL_PROTEASE_HIS"/>
    <property type="match status" value="1"/>
</dbReference>
<evidence type="ECO:0000313" key="2">
    <source>
        <dbReference type="EMBL" id="TCN53082.1"/>
    </source>
</evidence>
<comment type="caution">
    <text evidence="3">The sequence shown here is derived from an EMBL/GenBank/DDBJ whole genome shotgun (WGS) entry which is preliminary data.</text>
</comment>
<dbReference type="Gene3D" id="3.90.70.10">
    <property type="entry name" value="Cysteine proteinases"/>
    <property type="match status" value="1"/>
</dbReference>
<feature type="domain" description="Peptidase C1A papain C-terminal" evidence="1">
    <location>
        <begin position="85"/>
        <end position="240"/>
    </location>
</feature>
<dbReference type="CDD" id="cd02619">
    <property type="entry name" value="Peptidase_C1"/>
    <property type="match status" value="1"/>
</dbReference>
<dbReference type="Proteomes" id="UP000295270">
    <property type="component" value="Unassembled WGS sequence"/>
</dbReference>
<dbReference type="GO" id="GO:0006508">
    <property type="term" value="P:proteolysis"/>
    <property type="evidence" value="ECO:0007669"/>
    <property type="project" value="UniProtKB-KW"/>
</dbReference>
<evidence type="ECO:0000313" key="5">
    <source>
        <dbReference type="Proteomes" id="UP000298340"/>
    </source>
</evidence>
<dbReference type="OrthoDB" id="3648721at2"/>
<proteinExistence type="predicted"/>
<dbReference type="AlphaFoldDB" id="A0A4Y7U7Z3"/>
<organism evidence="3 5">
    <name type="scientific">Flavobacterium circumlabens</name>
    <dbReference type="NCBI Taxonomy" id="2133765"/>
    <lineage>
        <taxon>Bacteria</taxon>
        <taxon>Pseudomonadati</taxon>
        <taxon>Bacteroidota</taxon>
        <taxon>Flavobacteriia</taxon>
        <taxon>Flavobacteriales</taxon>
        <taxon>Flavobacteriaceae</taxon>
        <taxon>Flavobacterium</taxon>
    </lineage>
</organism>
<dbReference type="GO" id="GO:0008234">
    <property type="term" value="F:cysteine-type peptidase activity"/>
    <property type="evidence" value="ECO:0007669"/>
    <property type="project" value="InterPro"/>
</dbReference>
<protein>
    <submittedName>
        <fullName evidence="2">Papain like protease</fullName>
    </submittedName>
</protein>
<evidence type="ECO:0000313" key="3">
    <source>
        <dbReference type="EMBL" id="TEB42364.1"/>
    </source>
</evidence>
<dbReference type="EMBL" id="SLWA01000009">
    <property type="protein sequence ID" value="TCN53082.1"/>
    <property type="molecule type" value="Genomic_DNA"/>
</dbReference>